<evidence type="ECO:0000256" key="1">
    <source>
        <dbReference type="SAM" id="Phobius"/>
    </source>
</evidence>
<keyword evidence="1" id="KW-0472">Membrane</keyword>
<organism evidence="2 3">
    <name type="scientific">Saccharothrix yanglingensis</name>
    <dbReference type="NCBI Taxonomy" id="659496"/>
    <lineage>
        <taxon>Bacteria</taxon>
        <taxon>Bacillati</taxon>
        <taxon>Actinomycetota</taxon>
        <taxon>Actinomycetes</taxon>
        <taxon>Pseudonocardiales</taxon>
        <taxon>Pseudonocardiaceae</taxon>
        <taxon>Saccharothrix</taxon>
    </lineage>
</organism>
<reference evidence="2 3" key="1">
    <citation type="submission" date="2017-06" db="EMBL/GenBank/DDBJ databases">
        <title>Cultured bacterium strain Saccharothrix yanglingensis Hhs.015.</title>
        <authorList>
            <person name="Xia Y."/>
        </authorList>
    </citation>
    <scope>NUCLEOTIDE SEQUENCE [LARGE SCALE GENOMIC DNA]</scope>
    <source>
        <strain evidence="2 3">Hhs.015</strain>
    </source>
</reference>
<protein>
    <submittedName>
        <fullName evidence="2">Uncharacterized protein</fullName>
    </submittedName>
</protein>
<accession>A0ABU0X6Y2</accession>
<sequence length="112" mass="11906">MRPAVTTGPRTGYLTAAMLDAGPAPGVVVNLVHALFLRRRLVLLGDVLTTTAALVSRTVARAVFPSRFDDAQIPWTVLTRTTLTIVVVAVSIALLIQLVKLLHALVAPEVDA</sequence>
<evidence type="ECO:0000313" key="3">
    <source>
        <dbReference type="Proteomes" id="UP001225605"/>
    </source>
</evidence>
<dbReference type="Proteomes" id="UP001225605">
    <property type="component" value="Unassembled WGS sequence"/>
</dbReference>
<evidence type="ECO:0000313" key="2">
    <source>
        <dbReference type="EMBL" id="MDQ2587887.1"/>
    </source>
</evidence>
<feature type="transmembrane region" description="Helical" evidence="1">
    <location>
        <begin position="72"/>
        <end position="96"/>
    </location>
</feature>
<keyword evidence="1" id="KW-1133">Transmembrane helix</keyword>
<gene>
    <name evidence="2" type="ORF">CKY47_28645</name>
</gene>
<comment type="caution">
    <text evidence="2">The sequence shown here is derived from an EMBL/GenBank/DDBJ whole genome shotgun (WGS) entry which is preliminary data.</text>
</comment>
<keyword evidence="3" id="KW-1185">Reference proteome</keyword>
<name>A0ABU0X6Y2_9PSEU</name>
<keyword evidence="1" id="KW-0812">Transmembrane</keyword>
<dbReference type="EMBL" id="NSDM01000014">
    <property type="protein sequence ID" value="MDQ2587887.1"/>
    <property type="molecule type" value="Genomic_DNA"/>
</dbReference>
<proteinExistence type="predicted"/>